<gene>
    <name evidence="2" type="ORF">L873DRAFT_158788</name>
</gene>
<feature type="region of interest" description="Disordered" evidence="1">
    <location>
        <begin position="151"/>
        <end position="183"/>
    </location>
</feature>
<dbReference type="EMBL" id="ML120469">
    <property type="protein sequence ID" value="RPA92618.1"/>
    <property type="molecule type" value="Genomic_DNA"/>
</dbReference>
<dbReference type="OrthoDB" id="10615604at2759"/>
<feature type="region of interest" description="Disordered" evidence="1">
    <location>
        <begin position="42"/>
        <end position="68"/>
    </location>
</feature>
<feature type="compositionally biased region" description="Low complexity" evidence="1">
    <location>
        <begin position="42"/>
        <end position="62"/>
    </location>
</feature>
<evidence type="ECO:0000313" key="3">
    <source>
        <dbReference type="Proteomes" id="UP000276215"/>
    </source>
</evidence>
<evidence type="ECO:0000256" key="1">
    <source>
        <dbReference type="SAM" id="MobiDB-lite"/>
    </source>
</evidence>
<proteinExistence type="predicted"/>
<keyword evidence="3" id="KW-1185">Reference proteome</keyword>
<reference evidence="2 3" key="1">
    <citation type="journal article" date="2018" name="Nat. Ecol. Evol.">
        <title>Pezizomycetes genomes reveal the molecular basis of ectomycorrhizal truffle lifestyle.</title>
        <authorList>
            <person name="Murat C."/>
            <person name="Payen T."/>
            <person name="Noel B."/>
            <person name="Kuo A."/>
            <person name="Morin E."/>
            <person name="Chen J."/>
            <person name="Kohler A."/>
            <person name="Krizsan K."/>
            <person name="Balestrini R."/>
            <person name="Da Silva C."/>
            <person name="Montanini B."/>
            <person name="Hainaut M."/>
            <person name="Levati E."/>
            <person name="Barry K.W."/>
            <person name="Belfiori B."/>
            <person name="Cichocki N."/>
            <person name="Clum A."/>
            <person name="Dockter R.B."/>
            <person name="Fauchery L."/>
            <person name="Guy J."/>
            <person name="Iotti M."/>
            <person name="Le Tacon F."/>
            <person name="Lindquist E.A."/>
            <person name="Lipzen A."/>
            <person name="Malagnac F."/>
            <person name="Mello A."/>
            <person name="Molinier V."/>
            <person name="Miyauchi S."/>
            <person name="Poulain J."/>
            <person name="Riccioni C."/>
            <person name="Rubini A."/>
            <person name="Sitrit Y."/>
            <person name="Splivallo R."/>
            <person name="Traeger S."/>
            <person name="Wang M."/>
            <person name="Zifcakova L."/>
            <person name="Wipf D."/>
            <person name="Zambonelli A."/>
            <person name="Paolocci F."/>
            <person name="Nowrousian M."/>
            <person name="Ottonello S."/>
            <person name="Baldrian P."/>
            <person name="Spatafora J.W."/>
            <person name="Henrissat B."/>
            <person name="Nagy L.G."/>
            <person name="Aury J.M."/>
            <person name="Wincker P."/>
            <person name="Grigoriev I.V."/>
            <person name="Bonfante P."/>
            <person name="Martin F.M."/>
        </authorList>
    </citation>
    <scope>NUCLEOTIDE SEQUENCE [LARGE SCALE GENOMIC DNA]</scope>
    <source>
        <strain evidence="2 3">120613-1</strain>
    </source>
</reference>
<name>A0A3N4J6B2_9PEZI</name>
<dbReference type="AlphaFoldDB" id="A0A3N4J6B2"/>
<protein>
    <submittedName>
        <fullName evidence="2">Uncharacterized protein</fullName>
    </submittedName>
</protein>
<organism evidence="2 3">
    <name type="scientific">Choiromyces venosus 120613-1</name>
    <dbReference type="NCBI Taxonomy" id="1336337"/>
    <lineage>
        <taxon>Eukaryota</taxon>
        <taxon>Fungi</taxon>
        <taxon>Dikarya</taxon>
        <taxon>Ascomycota</taxon>
        <taxon>Pezizomycotina</taxon>
        <taxon>Pezizomycetes</taxon>
        <taxon>Pezizales</taxon>
        <taxon>Tuberaceae</taxon>
        <taxon>Choiromyces</taxon>
    </lineage>
</organism>
<dbReference type="Proteomes" id="UP000276215">
    <property type="component" value="Unassembled WGS sequence"/>
</dbReference>
<sequence length="183" mass="19345">MTLEHITLPTLPIHQSINWKHKTPHRSPLLTALLSNQLLTAPSSAPAPSTAATTHATSHPPSRSSTLSAEILSASARRICVPSSTQSPNSPLPLFSSSTIFLTAGIAAATPCPAAAPVAASKMPMLVCPDLHIEFLHQSLPQPEINWRTSLLSKRRPRATSPGSYPGAYNGPKQLPQSPNGFA</sequence>
<evidence type="ECO:0000313" key="2">
    <source>
        <dbReference type="EMBL" id="RPA92618.1"/>
    </source>
</evidence>
<accession>A0A3N4J6B2</accession>